<reference evidence="2 3" key="1">
    <citation type="submission" date="2019-11" db="EMBL/GenBank/DDBJ databases">
        <title>Novel species isolated from a subtropical stream in China.</title>
        <authorList>
            <person name="Lu H."/>
        </authorList>
    </citation>
    <scope>NUCLEOTIDE SEQUENCE [LARGE SCALE GENOMIC DNA]</scope>
    <source>
        <strain evidence="2 3">FT92W</strain>
    </source>
</reference>
<evidence type="ECO:0000313" key="3">
    <source>
        <dbReference type="Proteomes" id="UP000446768"/>
    </source>
</evidence>
<dbReference type="Proteomes" id="UP000446768">
    <property type="component" value="Unassembled WGS sequence"/>
</dbReference>
<sequence>MNLKTMFFSVSLALGGAAAVTAALAASEQDAARLGKDLTPVGAERAGNKDGTIPAWTGGDMKAPAGWKTGAPRPDPYANDKRLFAIDASNVDRYKDKLAPGQLEMIKSIPGYRMDVFQSRRSCGYPDFFYERTKKNAASARLGANGNDIAEALGAAVPFPVPHNGAEAVWNHKLHWRGEGFTITHAGFIPPKGSDSIGEAIVQEESEMSPMWSPSNKGVADAKGIEYQLLNVFTGPPSIAGDATLAQYNVGKPNDVWLYFSSQRRVRRAPTYQYDSPQLNTENLLVVDQYMQFNGPLDRYDWKLAGKKEMYVPYNTYRLNSPANKVDDVVKAKFFSRDHSRYELHRVWVVEATLKEGMRHMFPKRTLYIDEDTWMILVADMYDAQGKVWRTAEMGPYMAWEVPACVWAANASYDHVTRRMVLDRVLAGRKEPDWLAAREGRLKEAVFEPDGLRRATTR</sequence>
<protein>
    <submittedName>
        <fullName evidence="2">DUF1329 domain-containing protein</fullName>
    </submittedName>
</protein>
<comment type="caution">
    <text evidence="2">The sequence shown here is derived from an EMBL/GenBank/DDBJ whole genome shotgun (WGS) entry which is preliminary data.</text>
</comment>
<organism evidence="2 3">
    <name type="scientific">Pseudoduganella rivuli</name>
    <dbReference type="NCBI Taxonomy" id="2666085"/>
    <lineage>
        <taxon>Bacteria</taxon>
        <taxon>Pseudomonadati</taxon>
        <taxon>Pseudomonadota</taxon>
        <taxon>Betaproteobacteria</taxon>
        <taxon>Burkholderiales</taxon>
        <taxon>Oxalobacteraceae</taxon>
        <taxon>Telluria group</taxon>
        <taxon>Pseudoduganella</taxon>
    </lineage>
</organism>
<proteinExistence type="predicted"/>
<dbReference type="CDD" id="cd16329">
    <property type="entry name" value="LolA_like"/>
    <property type="match status" value="1"/>
</dbReference>
<feature type="signal peptide" evidence="1">
    <location>
        <begin position="1"/>
        <end position="25"/>
    </location>
</feature>
<gene>
    <name evidence="2" type="ORF">GJ700_09560</name>
</gene>
<feature type="chain" id="PRO_5030543804" evidence="1">
    <location>
        <begin position="26"/>
        <end position="458"/>
    </location>
</feature>
<dbReference type="AlphaFoldDB" id="A0A7X2ILB7"/>
<keyword evidence="3" id="KW-1185">Reference proteome</keyword>
<dbReference type="Pfam" id="PF07044">
    <property type="entry name" value="DUF1329"/>
    <property type="match status" value="1"/>
</dbReference>
<name>A0A7X2ILB7_9BURK</name>
<evidence type="ECO:0000313" key="2">
    <source>
        <dbReference type="EMBL" id="MRV71960.1"/>
    </source>
</evidence>
<evidence type="ECO:0000256" key="1">
    <source>
        <dbReference type="SAM" id="SignalP"/>
    </source>
</evidence>
<dbReference type="EMBL" id="WKJJ01000005">
    <property type="protein sequence ID" value="MRV71960.1"/>
    <property type="molecule type" value="Genomic_DNA"/>
</dbReference>
<accession>A0A7X2ILB7</accession>
<keyword evidence="1" id="KW-0732">Signal</keyword>
<dbReference type="RefSeq" id="WP_371867895.1">
    <property type="nucleotide sequence ID" value="NZ_WKJJ01000005.1"/>
</dbReference>
<dbReference type="Gene3D" id="2.50.20.10">
    <property type="entry name" value="Lipoprotein localisation LolA/LolB/LppX"/>
    <property type="match status" value="1"/>
</dbReference>
<dbReference type="InterPro" id="IPR010752">
    <property type="entry name" value="DUF1329"/>
</dbReference>